<dbReference type="CDD" id="cd14688">
    <property type="entry name" value="bZIP_YAP"/>
    <property type="match status" value="1"/>
</dbReference>
<feature type="region of interest" description="Disordered" evidence="2">
    <location>
        <begin position="1069"/>
        <end position="1094"/>
    </location>
</feature>
<dbReference type="InterPro" id="IPR046347">
    <property type="entry name" value="bZIP_sf"/>
</dbReference>
<protein>
    <submittedName>
        <fullName evidence="4">Transcriptional regulator family: bZIP</fullName>
    </submittedName>
</protein>
<accession>A0ABR0BYG4</accession>
<dbReference type="Pfam" id="PF01112">
    <property type="entry name" value="Asparaginase_2"/>
    <property type="match status" value="2"/>
</dbReference>
<evidence type="ECO:0000313" key="5">
    <source>
        <dbReference type="Proteomes" id="UP001287286"/>
    </source>
</evidence>
<dbReference type="InterPro" id="IPR029055">
    <property type="entry name" value="Ntn_hydrolases_N"/>
</dbReference>
<feature type="coiled-coil region" evidence="1">
    <location>
        <begin position="439"/>
        <end position="466"/>
    </location>
</feature>
<feature type="region of interest" description="Disordered" evidence="2">
    <location>
        <begin position="809"/>
        <end position="861"/>
    </location>
</feature>
<dbReference type="EMBL" id="JAWRVI010000022">
    <property type="protein sequence ID" value="KAK4088896.1"/>
    <property type="molecule type" value="Genomic_DNA"/>
</dbReference>
<feature type="compositionally biased region" description="Polar residues" evidence="2">
    <location>
        <begin position="820"/>
        <end position="830"/>
    </location>
</feature>
<evidence type="ECO:0000259" key="3">
    <source>
        <dbReference type="Pfam" id="PF00170"/>
    </source>
</evidence>
<feature type="region of interest" description="Disordered" evidence="2">
    <location>
        <begin position="177"/>
        <end position="197"/>
    </location>
</feature>
<evidence type="ECO:0000256" key="2">
    <source>
        <dbReference type="SAM" id="MobiDB-lite"/>
    </source>
</evidence>
<proteinExistence type="predicted"/>
<name>A0ABR0BYG4_PURLI</name>
<feature type="domain" description="BZIP" evidence="3">
    <location>
        <begin position="426"/>
        <end position="469"/>
    </location>
</feature>
<feature type="region of interest" description="Disordered" evidence="2">
    <location>
        <begin position="499"/>
        <end position="565"/>
    </location>
</feature>
<dbReference type="SUPFAM" id="SSF56235">
    <property type="entry name" value="N-terminal nucleophile aminohydrolases (Ntn hydrolases)"/>
    <property type="match status" value="1"/>
</dbReference>
<keyword evidence="1" id="KW-0175">Coiled coil</keyword>
<feature type="compositionally biased region" description="Polar residues" evidence="2">
    <location>
        <begin position="499"/>
        <end position="516"/>
    </location>
</feature>
<feature type="compositionally biased region" description="Low complexity" evidence="2">
    <location>
        <begin position="832"/>
        <end position="843"/>
    </location>
</feature>
<feature type="region of interest" description="Disordered" evidence="2">
    <location>
        <begin position="230"/>
        <end position="261"/>
    </location>
</feature>
<feature type="region of interest" description="Disordered" evidence="2">
    <location>
        <begin position="364"/>
        <end position="428"/>
    </location>
</feature>
<feature type="compositionally biased region" description="Polar residues" evidence="2">
    <location>
        <begin position="232"/>
        <end position="247"/>
    </location>
</feature>
<dbReference type="CDD" id="cd04701">
    <property type="entry name" value="Asparaginase_2"/>
    <property type="match status" value="1"/>
</dbReference>
<feature type="compositionally biased region" description="Polar residues" evidence="2">
    <location>
        <begin position="187"/>
        <end position="197"/>
    </location>
</feature>
<dbReference type="Proteomes" id="UP001287286">
    <property type="component" value="Unassembled WGS sequence"/>
</dbReference>
<dbReference type="Gene3D" id="3.60.20.30">
    <property type="entry name" value="(Glycosyl)asparaginase"/>
    <property type="match status" value="1"/>
</dbReference>
<feature type="region of interest" description="Disordered" evidence="2">
    <location>
        <begin position="1"/>
        <end position="25"/>
    </location>
</feature>
<organism evidence="4 5">
    <name type="scientific">Purpureocillium lilacinum</name>
    <name type="common">Paecilomyces lilacinus</name>
    <dbReference type="NCBI Taxonomy" id="33203"/>
    <lineage>
        <taxon>Eukaryota</taxon>
        <taxon>Fungi</taxon>
        <taxon>Dikarya</taxon>
        <taxon>Ascomycota</taxon>
        <taxon>Pezizomycotina</taxon>
        <taxon>Sordariomycetes</taxon>
        <taxon>Hypocreomycetidae</taxon>
        <taxon>Hypocreales</taxon>
        <taxon>Ophiocordycipitaceae</taxon>
        <taxon>Purpureocillium</taxon>
    </lineage>
</organism>
<feature type="compositionally biased region" description="Gly residues" evidence="2">
    <location>
        <begin position="1071"/>
        <end position="1082"/>
    </location>
</feature>
<dbReference type="Gene3D" id="1.20.5.170">
    <property type="match status" value="1"/>
</dbReference>
<keyword evidence="5" id="KW-1185">Reference proteome</keyword>
<evidence type="ECO:0000256" key="1">
    <source>
        <dbReference type="SAM" id="Coils"/>
    </source>
</evidence>
<feature type="compositionally biased region" description="Acidic residues" evidence="2">
    <location>
        <begin position="1197"/>
        <end position="1218"/>
    </location>
</feature>
<feature type="region of interest" description="Disordered" evidence="2">
    <location>
        <begin position="1190"/>
        <end position="1226"/>
    </location>
</feature>
<dbReference type="Pfam" id="PF00170">
    <property type="entry name" value="bZIP_1"/>
    <property type="match status" value="1"/>
</dbReference>
<feature type="compositionally biased region" description="Basic and acidic residues" evidence="2">
    <location>
        <begin position="414"/>
        <end position="428"/>
    </location>
</feature>
<gene>
    <name evidence="4" type="ORF">Purlil1_6749</name>
</gene>
<evidence type="ECO:0000313" key="4">
    <source>
        <dbReference type="EMBL" id="KAK4088896.1"/>
    </source>
</evidence>
<reference evidence="4 5" key="1">
    <citation type="journal article" date="2024" name="Microbiol. Resour. Announc.">
        <title>Genome annotations for the ascomycete fungi Trichoderma harzianum, Trichoderma aggressivum, and Purpureocillium lilacinum.</title>
        <authorList>
            <person name="Beijen E.P.W."/>
            <person name="Ohm R.A."/>
        </authorList>
    </citation>
    <scope>NUCLEOTIDE SEQUENCE [LARGE SCALE GENOMIC DNA]</scope>
    <source>
        <strain evidence="4 5">CBS 150709</strain>
    </source>
</reference>
<feature type="compositionally biased region" description="Polar residues" evidence="2">
    <location>
        <begin position="529"/>
        <end position="538"/>
    </location>
</feature>
<dbReference type="PANTHER" id="PTHR40618:SF1">
    <property type="entry name" value="B-ZIP TRANSCRIPTION FACTOR (EUROFUNG)"/>
    <property type="match status" value="1"/>
</dbReference>
<dbReference type="SUPFAM" id="SSF57959">
    <property type="entry name" value="Leucine zipper domain"/>
    <property type="match status" value="1"/>
</dbReference>
<dbReference type="InterPro" id="IPR004827">
    <property type="entry name" value="bZIP"/>
</dbReference>
<comment type="caution">
    <text evidence="4">The sequence shown here is derived from an EMBL/GenBank/DDBJ whole genome shotgun (WGS) entry which is preliminary data.</text>
</comment>
<sequence length="1554" mass="166013">MERLAPVPASARKCHQVPSSASAAGDAGGRLGTGFLGSYGGRLAPSPVSMLHLAWLGLKLVGATGKTGSFALGSAWPGPGGARYWAVKRASAREGRRHWHRRLGMAGAIVVARRSSLVARPPLFPSVTRQPSSNAIVAGAGGGGCLHACCYTLNLHRSAAQGVARYELRRLTNSQATLAPGFRSQPPRRSSTFSSASLPLPPITLSAGGQSLIDAFNCFSKTAPATSSATSRLTQAVRTAHPTSGVRSVQPAPQPDRHSRSAISQTFGTVARSSQPPQLPERSNSVADIVVGNLWVSSWPGVDYHSNQPPRRMATVTTHAVVHQALSFQPHPSRDVGRMQATSDLPILGVQQYGLEGVFPTEQLDARQRVPRSAKRATAATGKRSKPADAADMNTDGNDNDEEEGRKKRSRGRPRLDTKDETAADRRRTQIRLAQRAYRHRKDTAISSLEQKVKELEKANAAMSKEFGDFYKLLMADGGSASAPQVALRLKSLADNLLSPSTAQDGSASSNRSPSADTEDQPDPHLPGRQNSGSSSEYSRFEPPPIATHHHQPYSQGASVDISPSAPAIHMPSSLSYEVVTQPTPSNASFPFYASMEPSSNHFIGHLASPDPYASLPPPSTYAAHEATFGRRVQRATLEAGLRLISMANPPPERYAAVFGFCLFFESRDAIIRRLSLSLSRTRQEGLSHWKAPFTNLGGAGTFFIDKSSGVPSVDGSDDGSLPIGNQGAREFFRPTEMTGFSMGPFSAEVEATRDDRLDHRMRMLYPGFEGNFFDADEIETYLRHIGITIPQSADFVEAEVIVDELQDDTSPVPRHSASREPSTFGNASMLSGDSGYGSVDSGPAGAGTWGNNSPGSAHHGLSAADIQAHTRPMSTVLHNSVTTGAMDFPNSLTSFICPPGLEGIWQPTPAWSRAKITVDVNMLVNEIVGRVGAVCRVEWPPRRAPLRHRQPAHYKTPGLSPPSSPTVFAPHSPIDHRDSHTRFAHATISNPSLDAPRLKAAMEYKPQLPPDRTTAAAASRVRITPRIIIHGGAGNIQRKGYPADKYDEYRHALLTIVRNTDAFMNSDVSAGGGGGGGGGSGLSEKEKEKSGPSALDIAAHAVVQLEDCPLFNSGHGAVFTRDGINQLEASVMVSRGRAKRGVGVSGLRRVRNPILLAKALLERGDADLGGDRLSSSSSFVPDMDAACETRARARAEDDDDDDEGRDDDDDDDDDELDVPSAQGHTMLWGRAAEQLARRYGLAMVDPSYYFTQQRWDEHIRALEREKQQQRHIAASSNPSAYPTGTATATWSPDEYLPQGTCGAVALDDRGVICAATSTGGMTNKLTGRIGDTPVPGAGFWAEEWEEEDGHGHGHHHRGHGGGKSMWDRAADALASSPAGITLAGPLKGFLADCLPTPFLYTPVPPPTTPYPPLYDSRNHNPNRSNVITTRSTGLSGTGNGDSFLRTAAAHTVACLARLRPLPAARALAAVAGPGGDLQRSAGARWGRRGEGEGGIVGVECALRRDAATGRVLAARSEVVMGYNCGGMYRAWIDDAGEAVMSVWTDGAADEDRP</sequence>
<dbReference type="PANTHER" id="PTHR40618">
    <property type="entry name" value="B-ZIP TRANSCRIPTION FACTOR (EUROFUNG)-RELATED"/>
    <property type="match status" value="1"/>
</dbReference>
<dbReference type="InterPro" id="IPR000246">
    <property type="entry name" value="Peptidase_T2"/>
</dbReference>